<dbReference type="PROSITE" id="PS50075">
    <property type="entry name" value="CARRIER"/>
    <property type="match status" value="1"/>
</dbReference>
<dbReference type="GeneID" id="19018071"/>
<keyword evidence="2" id="KW-0472">Membrane</keyword>
<evidence type="ECO:0000256" key="2">
    <source>
        <dbReference type="SAM" id="Phobius"/>
    </source>
</evidence>
<dbReference type="Gene3D" id="2.160.10.10">
    <property type="entry name" value="Hexapeptide repeat proteins"/>
    <property type="match status" value="2"/>
</dbReference>
<proteinExistence type="predicted"/>
<accession>K8E9Y5</accession>
<feature type="region of interest" description="Disordered" evidence="1">
    <location>
        <begin position="1"/>
        <end position="100"/>
    </location>
</feature>
<dbReference type="KEGG" id="bpg:Bathy01g03360"/>
<feature type="transmembrane region" description="Helical" evidence="2">
    <location>
        <begin position="1615"/>
        <end position="1640"/>
    </location>
</feature>
<feature type="compositionally biased region" description="Low complexity" evidence="1">
    <location>
        <begin position="139"/>
        <end position="148"/>
    </location>
</feature>
<dbReference type="SUPFAM" id="SSF51161">
    <property type="entry name" value="Trimeric LpxA-like enzymes"/>
    <property type="match status" value="3"/>
</dbReference>
<dbReference type="PANTHER" id="PTHR43201">
    <property type="entry name" value="ACYL-COA SYNTHETASE"/>
    <property type="match status" value="1"/>
</dbReference>
<dbReference type="InterPro" id="IPR045851">
    <property type="entry name" value="AMP-bd_C_sf"/>
</dbReference>
<dbReference type="EMBL" id="FO082278">
    <property type="protein sequence ID" value="CCO14464.1"/>
    <property type="molecule type" value="Genomic_DNA"/>
</dbReference>
<feature type="compositionally biased region" description="Gly residues" evidence="1">
    <location>
        <begin position="129"/>
        <end position="138"/>
    </location>
</feature>
<dbReference type="SUPFAM" id="SSF56801">
    <property type="entry name" value="Acetyl-CoA synthetase-like"/>
    <property type="match status" value="1"/>
</dbReference>
<sequence length="1870" mass="205257">MSSSSEQKWEQNQQPLLGEEEREEQQRQHRESMEETTQHLIEDLQMERRQSMSLERTTLITADTTANAGEDDAKKNTAGTISSLDGGEKELPNQQPLAPPFRSAETFLSTASSPRGRAQAFLRNKLGPFAGGGGGGSPRSGAASSTPGTEQTLHTARESSVPLRPLLDQCEKLHREGRLRDKAIIDNLPPYMSLTELLPQTNKVALSGGHMDQRQALTHEELKKFIARCQKDFERCGATAHSLRIAVCVPNGPTLVTSLLATMHKHCCVPINPQTTVEETVAECLSTNVSVILYQRDTGDSEKKIKSVVDQLGLIPILIVPDEKKSGMFEMEGDPFRVDATRIKRKVFSRRQLKSTFMEDPRARVGLVLHTSGSSGKKKVVPITISQLAVGAIAIASSCELNDTDKCCNFMPLFHVGGICRNVLAPIFSGGSLAAMAFFDARDFWMTLKARESTWYYGAPTMHALIQKSGEENPKFLEYSKIRLVAAAAGPLPHTLSTQLRKTFNGAVVLPSYGMTECMPISCPPANYALEKPGCSGRAMCPDIAIYDPNTGEECKTDEIGAVCVRGEIVMSEYEVDKADASSLAREGSVSGKSSPALSGAQPTLAKFFDGNWFDTGDIGRLDSDGFLFITGRSKEVINRGGEIISPIEIEDAIQSHAGVSECACISVAHETLQECVGIVVVPTQDALAQASFAAGLKYLCEHVQDRLPPSKWPSILVIADSIPKGFTGKVSRAKIAKALSIPEVKENDNELDRTYFAVDMNHGTDDTPGSPKDVEVIRASDIAKDRVTTAMLALANVEEAETMVDSSGVVVGVVKVSNRTVGEDENEDMELLKLIKPKLAGCFHPKVIVPTNVIPRNAETGEVDYDYILGLTTKARAGRKKSDTEALIIPYWAATLHGVDPDMVNVKDDYFAVGGTSISAGQLAFKLRKAFGMKAMTGADMFELRTIEAIAKKIDAKKSGGNSKGGSAADDKSKKVPVGPVNWVEPHSSIAQSTLLIQLIPLFIIRPSLTLFRWTVFLTTWSTIFHTLAPSVHWLRHTLHLMVTSTSYEGTASVLKLRHYGSVQLFSFFLALICVELICSIAFPMFAIIFKWLCVGRLRPGTYRLWGSYYLRWWLADLVREMCGLGVFKTNSQTFTLYMRLMGANIGRNVSVSPSTDIAEFDLITINNGATIDEIAKVRAFEARRGGMRLSPVYIGENATVCVHAIIGPGGIVPANATLPPYTSWRERDPNVNVHTHKVCARERLPGPSMIFKLFLGYPAIMFVHTVRWAPWALLLKLLYSSAAKDDNILANAGMVNWQKQLERIGDDTDAMEVFVMLLARLSWQDCIVWFMDPFRLTCIVMARLLHETIGPLLQITAVILVKRVYVGKFKPGANPTGYFAREWEYTRRFLMSRLLPDGKFCGAGEILGKHYKYTTFIWRALGSKIGERIFWPGSGVHVADGMYDLIEIGDDVVFGSRSRLYPSDALGSLPIHIARGANVADRCIIYGGVTLHPEALLGSGGVAPRRTTLNAGSIHVGSRDGRAVMLNPGKSSHLDDEVSLRVVEAKPFGRATYLGLATYAVIPWQVMPVIGISARVLKTAFNILPVYFSWYVTAFFTASVMDVEWKDIPAWQYFSLLYVLFLAIKAVHTTLSIGLGLMNKWLLIGKRQPGMYAWDKSSYCFRWKLADQLSWNDYPKLLRGSAHLCAYYRFKGCQIGNNVCLYPTGADPPMPEPDLISIGDGACVNFAHVIAHTNTLGTFSLNTVIIRERATLCSESRVMGGSVIGPDAILLDHTLAMVGDDVAAEAIWQGWPARHVMEDADLKPVKNTPTTDSGLFHKKNNTKWNSFFSTPRKPRGKRGYSPLSSDSPGSRGKMTGIKGASYGTGDAL</sequence>
<dbReference type="Gene3D" id="1.10.1200.10">
    <property type="entry name" value="ACP-like"/>
    <property type="match status" value="1"/>
</dbReference>
<dbReference type="InterPro" id="IPR000873">
    <property type="entry name" value="AMP-dep_synth/lig_dom"/>
</dbReference>
<feature type="region of interest" description="Disordered" evidence="1">
    <location>
        <begin position="125"/>
        <end position="159"/>
    </location>
</feature>
<feature type="domain" description="Carrier" evidence="3">
    <location>
        <begin position="883"/>
        <end position="959"/>
    </location>
</feature>
<dbReference type="InterPro" id="IPR009081">
    <property type="entry name" value="PP-bd_ACP"/>
</dbReference>
<dbReference type="GO" id="GO:0006631">
    <property type="term" value="P:fatty acid metabolic process"/>
    <property type="evidence" value="ECO:0007669"/>
    <property type="project" value="TreeGrafter"/>
</dbReference>
<feature type="transmembrane region" description="Helical" evidence="2">
    <location>
        <begin position="1582"/>
        <end position="1603"/>
    </location>
</feature>
<dbReference type="Proteomes" id="UP000198341">
    <property type="component" value="Chromosome 1"/>
</dbReference>
<evidence type="ECO:0000259" key="3">
    <source>
        <dbReference type="PROSITE" id="PS50075"/>
    </source>
</evidence>
<organism evidence="4 5">
    <name type="scientific">Bathycoccus prasinos</name>
    <dbReference type="NCBI Taxonomy" id="41875"/>
    <lineage>
        <taxon>Eukaryota</taxon>
        <taxon>Viridiplantae</taxon>
        <taxon>Chlorophyta</taxon>
        <taxon>Mamiellophyceae</taxon>
        <taxon>Mamiellales</taxon>
        <taxon>Bathycoccaceae</taxon>
        <taxon>Bathycoccus</taxon>
    </lineage>
</organism>
<dbReference type="InterPro" id="IPR042099">
    <property type="entry name" value="ANL_N_sf"/>
</dbReference>
<keyword evidence="2" id="KW-0812">Transmembrane</keyword>
<protein>
    <recommendedName>
        <fullName evidence="3">Carrier domain-containing protein</fullName>
    </recommendedName>
</protein>
<dbReference type="Gene3D" id="3.40.50.12780">
    <property type="entry name" value="N-terminal domain of ligase-like"/>
    <property type="match status" value="1"/>
</dbReference>
<feature type="compositionally biased region" description="Basic and acidic residues" evidence="1">
    <location>
        <begin position="24"/>
        <end position="50"/>
    </location>
</feature>
<feature type="transmembrane region" description="Helical" evidence="2">
    <location>
        <begin position="1066"/>
        <end position="1091"/>
    </location>
</feature>
<feature type="region of interest" description="Disordered" evidence="1">
    <location>
        <begin position="1825"/>
        <end position="1870"/>
    </location>
</feature>
<dbReference type="Pfam" id="PF00501">
    <property type="entry name" value="AMP-binding"/>
    <property type="match status" value="1"/>
</dbReference>
<dbReference type="InterPro" id="IPR036736">
    <property type="entry name" value="ACP-like_sf"/>
</dbReference>
<evidence type="ECO:0000313" key="4">
    <source>
        <dbReference type="EMBL" id="CCO14464.1"/>
    </source>
</evidence>
<name>K8E9Y5_9CHLO</name>
<reference evidence="4 5" key="1">
    <citation type="submission" date="2011-10" db="EMBL/GenBank/DDBJ databases">
        <authorList>
            <person name="Genoscope - CEA"/>
        </authorList>
    </citation>
    <scope>NUCLEOTIDE SEQUENCE [LARGE SCALE GENOMIC DNA]</scope>
    <source>
        <strain evidence="4 5">RCC 1105</strain>
    </source>
</reference>
<dbReference type="Gene3D" id="3.30.300.30">
    <property type="match status" value="1"/>
</dbReference>
<evidence type="ECO:0000313" key="5">
    <source>
        <dbReference type="Proteomes" id="UP000198341"/>
    </source>
</evidence>
<evidence type="ECO:0000256" key="1">
    <source>
        <dbReference type="SAM" id="MobiDB-lite"/>
    </source>
</evidence>
<dbReference type="InterPro" id="IPR025110">
    <property type="entry name" value="AMP-bd_C"/>
</dbReference>
<feature type="compositionally biased region" description="Polar residues" evidence="1">
    <location>
        <begin position="1"/>
        <end position="15"/>
    </location>
</feature>
<dbReference type="GO" id="GO:0031956">
    <property type="term" value="F:medium-chain fatty acid-CoA ligase activity"/>
    <property type="evidence" value="ECO:0007669"/>
    <property type="project" value="TreeGrafter"/>
</dbReference>
<feature type="compositionally biased region" description="Polar residues" evidence="1">
    <location>
        <begin position="51"/>
        <end position="67"/>
    </location>
</feature>
<dbReference type="STRING" id="41875.K8E9Y5"/>
<keyword evidence="5" id="KW-1185">Reference proteome</keyword>
<dbReference type="Pfam" id="PF00550">
    <property type="entry name" value="PP-binding"/>
    <property type="match status" value="1"/>
</dbReference>
<dbReference type="RefSeq" id="XP_007515585.1">
    <property type="nucleotide sequence ID" value="XM_007515523.1"/>
</dbReference>
<dbReference type="InterPro" id="IPR011004">
    <property type="entry name" value="Trimer_LpxA-like_sf"/>
</dbReference>
<keyword evidence="2" id="KW-1133">Transmembrane helix</keyword>
<gene>
    <name evidence="4" type="ORF">Bathy01g03360</name>
</gene>
<dbReference type="Pfam" id="PF13193">
    <property type="entry name" value="AMP-binding_C"/>
    <property type="match status" value="1"/>
</dbReference>
<dbReference type="SUPFAM" id="SSF47336">
    <property type="entry name" value="ACP-like"/>
    <property type="match status" value="1"/>
</dbReference>
<dbReference type="OrthoDB" id="3633556at2759"/>
<dbReference type="eggNOG" id="KOG1176">
    <property type="taxonomic scope" value="Eukaryota"/>
</dbReference>
<dbReference type="PANTHER" id="PTHR43201:SF10">
    <property type="entry name" value="CARRIER DOMAIN-CONTAINING PROTEIN"/>
    <property type="match status" value="1"/>
</dbReference>